<keyword evidence="3" id="KW-1185">Reference proteome</keyword>
<evidence type="ECO:0000313" key="2">
    <source>
        <dbReference type="EMBL" id="KAG0143585.1"/>
    </source>
</evidence>
<name>A0A9P6NH78_9BASI</name>
<comment type="caution">
    <text evidence="2">The sequence shown here is derived from an EMBL/GenBank/DDBJ whole genome shotgun (WGS) entry which is preliminary data.</text>
</comment>
<keyword evidence="1" id="KW-0812">Transmembrane</keyword>
<dbReference type="Proteomes" id="UP000886653">
    <property type="component" value="Unassembled WGS sequence"/>
</dbReference>
<accession>A0A9P6NH78</accession>
<reference evidence="2" key="1">
    <citation type="submission" date="2013-11" db="EMBL/GenBank/DDBJ databases">
        <title>Genome sequence of the fusiform rust pathogen reveals effectors for host alternation and coevolution with pine.</title>
        <authorList>
            <consortium name="DOE Joint Genome Institute"/>
            <person name="Smith K."/>
            <person name="Pendleton A."/>
            <person name="Kubisiak T."/>
            <person name="Anderson C."/>
            <person name="Salamov A."/>
            <person name="Aerts A."/>
            <person name="Riley R."/>
            <person name="Clum A."/>
            <person name="Lindquist E."/>
            <person name="Ence D."/>
            <person name="Campbell M."/>
            <person name="Kronenberg Z."/>
            <person name="Feau N."/>
            <person name="Dhillon B."/>
            <person name="Hamelin R."/>
            <person name="Burleigh J."/>
            <person name="Smith J."/>
            <person name="Yandell M."/>
            <person name="Nelson C."/>
            <person name="Grigoriev I."/>
            <person name="Davis J."/>
        </authorList>
    </citation>
    <scope>NUCLEOTIDE SEQUENCE</scope>
    <source>
        <strain evidence="2">G11</strain>
    </source>
</reference>
<organism evidence="2 3">
    <name type="scientific">Cronartium quercuum f. sp. fusiforme G11</name>
    <dbReference type="NCBI Taxonomy" id="708437"/>
    <lineage>
        <taxon>Eukaryota</taxon>
        <taxon>Fungi</taxon>
        <taxon>Dikarya</taxon>
        <taxon>Basidiomycota</taxon>
        <taxon>Pucciniomycotina</taxon>
        <taxon>Pucciniomycetes</taxon>
        <taxon>Pucciniales</taxon>
        <taxon>Coleosporiaceae</taxon>
        <taxon>Cronartium</taxon>
    </lineage>
</organism>
<protein>
    <submittedName>
        <fullName evidence="2">Uncharacterized protein</fullName>
    </submittedName>
</protein>
<keyword evidence="1" id="KW-1133">Transmembrane helix</keyword>
<gene>
    <name evidence="2" type="ORF">CROQUDRAFT_172745</name>
</gene>
<feature type="transmembrane region" description="Helical" evidence="1">
    <location>
        <begin position="6"/>
        <end position="23"/>
    </location>
</feature>
<evidence type="ECO:0000256" key="1">
    <source>
        <dbReference type="SAM" id="Phobius"/>
    </source>
</evidence>
<proteinExistence type="predicted"/>
<sequence>MKTITCLRFSWSGCLMILYLLYLKKPSTSLQLQSATHLPWMAASESSSDDSIRSKGLGSA</sequence>
<dbReference type="EMBL" id="MU167315">
    <property type="protein sequence ID" value="KAG0143585.1"/>
    <property type="molecule type" value="Genomic_DNA"/>
</dbReference>
<dbReference type="AlphaFoldDB" id="A0A9P6NH78"/>
<evidence type="ECO:0000313" key="3">
    <source>
        <dbReference type="Proteomes" id="UP000886653"/>
    </source>
</evidence>
<keyword evidence="1" id="KW-0472">Membrane</keyword>